<dbReference type="PANTHER" id="PTHR11360:SF318">
    <property type="entry name" value="MONOCARBOXYLATE TRANSPORTER 12"/>
    <property type="match status" value="1"/>
</dbReference>
<evidence type="ECO:0000256" key="3">
    <source>
        <dbReference type="ARBA" id="ARBA00022475"/>
    </source>
</evidence>
<dbReference type="GeneTree" id="ENSGT00940000156169"/>
<feature type="transmembrane region" description="Helical" evidence="10">
    <location>
        <begin position="95"/>
        <end position="114"/>
    </location>
</feature>
<dbReference type="GO" id="GO:0016323">
    <property type="term" value="C:basolateral plasma membrane"/>
    <property type="evidence" value="ECO:0007669"/>
    <property type="project" value="UniProtKB-SubCell"/>
</dbReference>
<dbReference type="Pfam" id="PF07690">
    <property type="entry name" value="MFS_1"/>
    <property type="match status" value="2"/>
</dbReference>
<dbReference type="PANTHER" id="PTHR11360">
    <property type="entry name" value="MONOCARBOXYLATE TRANSPORTER"/>
    <property type="match status" value="1"/>
</dbReference>
<dbReference type="PROSITE" id="PS51257">
    <property type="entry name" value="PROKAR_LIPOPROTEIN"/>
    <property type="match status" value="1"/>
</dbReference>
<feature type="transmembrane region" description="Helical" evidence="10">
    <location>
        <begin position="153"/>
        <end position="177"/>
    </location>
</feature>
<evidence type="ECO:0000256" key="6">
    <source>
        <dbReference type="ARBA" id="ARBA00023136"/>
    </source>
</evidence>
<reference evidence="12" key="1">
    <citation type="submission" date="2025-08" db="UniProtKB">
        <authorList>
            <consortium name="Ensembl"/>
        </authorList>
    </citation>
    <scope>IDENTIFICATION</scope>
</reference>
<comment type="subcellular location">
    <subcellularLocation>
        <location evidence="1">Basolateral cell membrane</location>
        <topology evidence="1">Multi-pass membrane protein</topology>
    </subcellularLocation>
</comment>
<protein>
    <submittedName>
        <fullName evidence="12">Solute carrier family 16 member 12a</fullName>
    </submittedName>
</protein>
<evidence type="ECO:0000313" key="12">
    <source>
        <dbReference type="Ensembl" id="ENSCVAP00000009200.1"/>
    </source>
</evidence>
<evidence type="ECO:0000259" key="11">
    <source>
        <dbReference type="PROSITE" id="PS50850"/>
    </source>
</evidence>
<feature type="domain" description="Major facilitator superfamily (MFS) profile" evidence="11">
    <location>
        <begin position="398"/>
        <end position="602"/>
    </location>
</feature>
<name>A0A3Q2FS97_CYPVA</name>
<keyword evidence="3" id="KW-1003">Cell membrane</keyword>
<dbReference type="InterPro" id="IPR036259">
    <property type="entry name" value="MFS_trans_sf"/>
</dbReference>
<dbReference type="GeneID" id="107089897"/>
<feature type="transmembrane region" description="Helical" evidence="10">
    <location>
        <begin position="467"/>
        <end position="486"/>
    </location>
</feature>
<evidence type="ECO:0000256" key="4">
    <source>
        <dbReference type="ARBA" id="ARBA00022692"/>
    </source>
</evidence>
<evidence type="ECO:0000256" key="10">
    <source>
        <dbReference type="SAM" id="Phobius"/>
    </source>
</evidence>
<evidence type="ECO:0000256" key="1">
    <source>
        <dbReference type="ARBA" id="ARBA00004554"/>
    </source>
</evidence>
<feature type="transmembrane region" description="Helical" evidence="10">
    <location>
        <begin position="120"/>
        <end position="141"/>
    </location>
</feature>
<feature type="transmembrane region" description="Helical" evidence="10">
    <location>
        <begin position="399"/>
        <end position="421"/>
    </location>
</feature>
<comment type="catalytic activity">
    <reaction evidence="7">
        <text>creatine(in) = creatine(out)</text>
        <dbReference type="Rhea" id="RHEA:73043"/>
        <dbReference type="ChEBI" id="CHEBI:57947"/>
    </reaction>
</comment>
<keyword evidence="6 10" id="KW-0472">Membrane</keyword>
<dbReference type="Proteomes" id="UP000265020">
    <property type="component" value="Unassembled WGS sequence"/>
</dbReference>
<feature type="transmembrane region" description="Helical" evidence="10">
    <location>
        <begin position="555"/>
        <end position="576"/>
    </location>
</feature>
<comment type="function">
    <text evidence="9">Functions as a transporter for creatine and as well for its precursor guanidinoacetate. Transport of creatine and GAA is independent of resting membrane potential and extracellular Na(+), Cl(-), or pH. Contributes to the process of creatine biosynthesis and distribution.</text>
</comment>
<dbReference type="InterPro" id="IPR050327">
    <property type="entry name" value="Proton-linked_MCT"/>
</dbReference>
<dbReference type="GO" id="GO:0015881">
    <property type="term" value="P:creatine transmembrane transport"/>
    <property type="evidence" value="ECO:0007669"/>
    <property type="project" value="TreeGrafter"/>
</dbReference>
<dbReference type="Ensembl" id="ENSCVAT00000000345.1">
    <property type="protein sequence ID" value="ENSCVAP00000009200.1"/>
    <property type="gene ID" value="ENSCVAG00000011130.1"/>
</dbReference>
<dbReference type="PROSITE" id="PS50850">
    <property type="entry name" value="MFS"/>
    <property type="match status" value="1"/>
</dbReference>
<dbReference type="AlphaFoldDB" id="A0A3Q2FS97"/>
<sequence>MAVIRGERLEEGKKAAGVKTPPEGGWGWMVVIGCFLATICIRAVTRCISMFFVEFQMYFEKDYSTTAWIHSIIDCTTMLCAPLGGFLGNRLSCRATVFLGGLLSTAGLILSSFASSLEFLYASLGVLTGLGFALSYTPAIAMVGRYFNERKALAYGIALSGSGIGTFLLAPAVQLLIEHYSWRGALLILGGFVSNLCICAALMRPLENNQAGRLWENNMSNTEKACMTAVLQTELTEQTASDWGQAEPKQQQVQSLQDKTSLVINIGALKHFGLEKDKLHQSIALLATPKLTVTEVLDRKMSECHLLSNKLETMLEGTGLFVPTILNSSMEQEKMISNTTWINAVEKRENSISSEGTSPDNFDQAVLTEPLMFSQQLSTGKSFVAKAKDEFSFLQITRFLVLSISFVFLAFGCSVPVVYLVPYALSVGVEHQHAAFLMSIFGISGIVGNITFGWITDRKCLKRYRVLSYMVAISMEGLCCMFLPFLNSFSLLVPFSILYGYFDGAYVALIPVVTSDTVGSDHLTTALGVVYFLHAIPYLISPPIGGWFVDQTGNYASTFFISGASFFLSSLVLVAASSVTHLKAFCGTALGQGKHRRGTNQS</sequence>
<organism evidence="12 13">
    <name type="scientific">Cyprinodon variegatus</name>
    <name type="common">Sheepshead minnow</name>
    <dbReference type="NCBI Taxonomy" id="28743"/>
    <lineage>
        <taxon>Eukaryota</taxon>
        <taxon>Metazoa</taxon>
        <taxon>Chordata</taxon>
        <taxon>Craniata</taxon>
        <taxon>Vertebrata</taxon>
        <taxon>Euteleostomi</taxon>
        <taxon>Actinopterygii</taxon>
        <taxon>Neopterygii</taxon>
        <taxon>Teleostei</taxon>
        <taxon>Neoteleostei</taxon>
        <taxon>Acanthomorphata</taxon>
        <taxon>Ovalentaria</taxon>
        <taxon>Atherinomorphae</taxon>
        <taxon>Cyprinodontiformes</taxon>
        <taxon>Cyprinodontidae</taxon>
        <taxon>Cyprinodon</taxon>
    </lineage>
</organism>
<feature type="transmembrane region" description="Helical" evidence="10">
    <location>
        <begin position="526"/>
        <end position="549"/>
    </location>
</feature>
<evidence type="ECO:0000313" key="13">
    <source>
        <dbReference type="Proteomes" id="UP000265020"/>
    </source>
</evidence>
<evidence type="ECO:0000256" key="5">
    <source>
        <dbReference type="ARBA" id="ARBA00022989"/>
    </source>
</evidence>
<dbReference type="SUPFAM" id="SSF103473">
    <property type="entry name" value="MFS general substrate transporter"/>
    <property type="match status" value="1"/>
</dbReference>
<reference evidence="12" key="2">
    <citation type="submission" date="2025-09" db="UniProtKB">
        <authorList>
            <consortium name="Ensembl"/>
        </authorList>
    </citation>
    <scope>IDENTIFICATION</scope>
</reference>
<dbReference type="OrthoDB" id="410267at2759"/>
<proteinExistence type="inferred from homology"/>
<feature type="transmembrane region" description="Helical" evidence="10">
    <location>
        <begin position="26"/>
        <end position="45"/>
    </location>
</feature>
<comment type="catalytic activity">
    <reaction evidence="8">
        <text>guanidinoacetate(in) = guanidinoacetate(out)</text>
        <dbReference type="Rhea" id="RHEA:73047"/>
        <dbReference type="ChEBI" id="CHEBI:57742"/>
    </reaction>
</comment>
<keyword evidence="13" id="KW-1185">Reference proteome</keyword>
<dbReference type="GO" id="GO:0022857">
    <property type="term" value="F:transmembrane transporter activity"/>
    <property type="evidence" value="ECO:0007669"/>
    <property type="project" value="InterPro"/>
</dbReference>
<comment type="similarity">
    <text evidence="2">Belongs to the major facilitator superfamily. Monocarboxylate porter (TC 2.A.1.13) family.</text>
</comment>
<dbReference type="Gene3D" id="1.20.1250.20">
    <property type="entry name" value="MFS general substrate transporter like domains"/>
    <property type="match status" value="2"/>
</dbReference>
<feature type="transmembrane region" description="Helical" evidence="10">
    <location>
        <begin position="433"/>
        <end position="455"/>
    </location>
</feature>
<dbReference type="InterPro" id="IPR020846">
    <property type="entry name" value="MFS_dom"/>
</dbReference>
<dbReference type="FunFam" id="1.20.1250.20:FF:000128">
    <property type="entry name" value="monocarboxylate transporter 12 isoform X1"/>
    <property type="match status" value="1"/>
</dbReference>
<feature type="transmembrane region" description="Helical" evidence="10">
    <location>
        <begin position="492"/>
        <end position="514"/>
    </location>
</feature>
<dbReference type="OMA" id="DTIGRFN"/>
<evidence type="ECO:0000256" key="9">
    <source>
        <dbReference type="ARBA" id="ARBA00037605"/>
    </source>
</evidence>
<dbReference type="RefSeq" id="XP_015238415.1">
    <property type="nucleotide sequence ID" value="XM_015382929.1"/>
</dbReference>
<keyword evidence="5 10" id="KW-1133">Transmembrane helix</keyword>
<dbReference type="InterPro" id="IPR011701">
    <property type="entry name" value="MFS"/>
</dbReference>
<accession>A0A3Q2FS97</accession>
<evidence type="ECO:0000256" key="7">
    <source>
        <dbReference type="ARBA" id="ARBA00036521"/>
    </source>
</evidence>
<keyword evidence="4 10" id="KW-0812">Transmembrane</keyword>
<dbReference type="KEGG" id="cvg:107089897"/>
<feature type="transmembrane region" description="Helical" evidence="10">
    <location>
        <begin position="183"/>
        <end position="203"/>
    </location>
</feature>
<evidence type="ECO:0000256" key="2">
    <source>
        <dbReference type="ARBA" id="ARBA00006727"/>
    </source>
</evidence>
<evidence type="ECO:0000256" key="8">
    <source>
        <dbReference type="ARBA" id="ARBA00036771"/>
    </source>
</evidence>